<dbReference type="InterPro" id="IPR005358">
    <property type="entry name" value="Puta_zinc/iron-chelating_dom"/>
</dbReference>
<dbReference type="eggNOG" id="COG0727">
    <property type="taxonomic scope" value="Bacteria"/>
</dbReference>
<gene>
    <name evidence="1" type="ORF">DesfrDRAFT_4052</name>
</gene>
<dbReference type="RefSeq" id="WP_005997049.1">
    <property type="nucleotide sequence ID" value="NZ_AECZ01000056.1"/>
</dbReference>
<proteinExistence type="predicted"/>
<dbReference type="PANTHER" id="PTHR35866">
    <property type="entry name" value="PUTATIVE-RELATED"/>
    <property type="match status" value="1"/>
</dbReference>
<keyword evidence="2" id="KW-1185">Reference proteome</keyword>
<dbReference type="AlphaFoldDB" id="E1K2F2"/>
<evidence type="ECO:0000313" key="1">
    <source>
        <dbReference type="EMBL" id="EFL49209.1"/>
    </source>
</evidence>
<dbReference type="OrthoDB" id="9810361at2"/>
<dbReference type="EMBL" id="AECZ01000056">
    <property type="protein sequence ID" value="EFL49209.1"/>
    <property type="molecule type" value="Genomic_DNA"/>
</dbReference>
<dbReference type="Proteomes" id="UP000006250">
    <property type="component" value="Unassembled WGS sequence"/>
</dbReference>
<dbReference type="Pfam" id="PF03692">
    <property type="entry name" value="CxxCxxCC"/>
    <property type="match status" value="1"/>
</dbReference>
<reference evidence="1 2" key="1">
    <citation type="submission" date="2010-08" db="EMBL/GenBank/DDBJ databases">
        <title>The draft genome of Desulfovibrio fructosovorans JJ.</title>
        <authorList>
            <consortium name="US DOE Joint Genome Institute (JGI-PGF)"/>
            <person name="Lucas S."/>
            <person name="Copeland A."/>
            <person name="Lapidus A."/>
            <person name="Cheng J.-F."/>
            <person name="Bruce D."/>
            <person name="Goodwin L."/>
            <person name="Pitluck S."/>
            <person name="Land M.L."/>
            <person name="Hauser L."/>
            <person name="Chang Y.-J."/>
            <person name="Jeffries C."/>
            <person name="Wall J.D."/>
            <person name="Stahl D.A."/>
            <person name="Arkin A.P."/>
            <person name="Dehal P."/>
            <person name="Stolyar S.M."/>
            <person name="Hazen T.C."/>
            <person name="Woyke T.J."/>
        </authorList>
    </citation>
    <scope>NUCLEOTIDE SEQUENCE [LARGE SCALE GENOMIC DNA]</scope>
    <source>
        <strain evidence="1 2">JJ</strain>
    </source>
</reference>
<name>E1K2F2_SOLFR</name>
<organism evidence="1 2">
    <name type="scientific">Solidesulfovibrio fructosivorans JJ]</name>
    <dbReference type="NCBI Taxonomy" id="596151"/>
    <lineage>
        <taxon>Bacteria</taxon>
        <taxon>Pseudomonadati</taxon>
        <taxon>Thermodesulfobacteriota</taxon>
        <taxon>Desulfovibrionia</taxon>
        <taxon>Desulfovibrionales</taxon>
        <taxon>Desulfovibrionaceae</taxon>
        <taxon>Solidesulfovibrio</taxon>
    </lineage>
</organism>
<sequence>MKDLNDALAENEADATEAFLKSLPELAPGETFRFACHPNVPCFNACCSDLRLMLTPYDALRLRRALNVSAADFITHFAARFTAPDTGFPMLQLKMRDEPQKRCPFVTPEGCKVYPDRPGACRTYPLGRATKLDEQGHVLEQFFVVREPHCRGFEEASTWDAPAWLADQDLARYNDFNDRYMRLMALARGKGAALTDKQGQMVWLAQYEPDAFQEFIARLDLFRLVEIDEERKARVLADEEASLIFGLDWLELAFFGLETGLRRKRQPMP</sequence>
<dbReference type="PANTHER" id="PTHR35866:SF1">
    <property type="entry name" value="YKGJ FAMILY CYSTEINE CLUSTER PROTEIN"/>
    <property type="match status" value="1"/>
</dbReference>
<dbReference type="STRING" id="596151.DesfrDRAFT_4052"/>
<comment type="caution">
    <text evidence="1">The sequence shown here is derived from an EMBL/GenBank/DDBJ whole genome shotgun (WGS) entry which is preliminary data.</text>
</comment>
<evidence type="ECO:0008006" key="3">
    <source>
        <dbReference type="Google" id="ProtNLM"/>
    </source>
</evidence>
<protein>
    <recommendedName>
        <fullName evidence="3">YkgJ family cysteine cluster protein</fullName>
    </recommendedName>
</protein>
<evidence type="ECO:0000313" key="2">
    <source>
        <dbReference type="Proteomes" id="UP000006250"/>
    </source>
</evidence>
<accession>E1K2F2</accession>